<dbReference type="PANTHER" id="PTHR43467">
    <property type="entry name" value="COBALT-PRECORRIN-2 C(20)-METHYLTRANSFERASE"/>
    <property type="match status" value="1"/>
</dbReference>
<gene>
    <name evidence="8" type="ORF">P73_0481</name>
</gene>
<dbReference type="STRING" id="1208324.P73_0481"/>
<dbReference type="EMBL" id="CP004393">
    <property type="protein sequence ID" value="AJE45196.1"/>
    <property type="molecule type" value="Genomic_DNA"/>
</dbReference>
<dbReference type="InterPro" id="IPR012797">
    <property type="entry name" value="CobF"/>
</dbReference>
<evidence type="ECO:0000313" key="8">
    <source>
        <dbReference type="EMBL" id="AJE45196.1"/>
    </source>
</evidence>
<dbReference type="HOGENOM" id="CLU_098653_0_0_5"/>
<dbReference type="InterPro" id="IPR035996">
    <property type="entry name" value="4pyrrol_Methylase_sf"/>
</dbReference>
<feature type="domain" description="Tetrapyrrole methylase" evidence="7">
    <location>
        <begin position="4"/>
        <end position="221"/>
    </location>
</feature>
<keyword evidence="4 6" id="KW-0808">Transferase</keyword>
<evidence type="ECO:0000256" key="3">
    <source>
        <dbReference type="ARBA" id="ARBA00022603"/>
    </source>
</evidence>
<dbReference type="InterPro" id="IPR014777">
    <property type="entry name" value="4pyrrole_Mease_sub1"/>
</dbReference>
<dbReference type="GO" id="GO:0043819">
    <property type="term" value="F:precorrin-6A synthase (deacetylating) activity"/>
    <property type="evidence" value="ECO:0007669"/>
    <property type="project" value="UniProtKB-EC"/>
</dbReference>
<dbReference type="Proteomes" id="UP000031521">
    <property type="component" value="Chromosome"/>
</dbReference>
<evidence type="ECO:0000256" key="5">
    <source>
        <dbReference type="ARBA" id="ARBA00022691"/>
    </source>
</evidence>
<dbReference type="RefSeq" id="WP_043868302.1">
    <property type="nucleotide sequence ID" value="NZ_CP004393.1"/>
</dbReference>
<keyword evidence="9" id="KW-1185">Reference proteome</keyword>
<comment type="function">
    <text evidence="6">Catalyzes the methylation of C-1 in precorrin-5 and the subsequent extrusion of acetic acid from the resulting intermediate to form cobalt-precorrin-6A.</text>
</comment>
<dbReference type="InterPro" id="IPR014776">
    <property type="entry name" value="4pyrrole_Mease_sub2"/>
</dbReference>
<dbReference type="SUPFAM" id="SSF53790">
    <property type="entry name" value="Tetrapyrrole methylase"/>
    <property type="match status" value="1"/>
</dbReference>
<protein>
    <recommendedName>
        <fullName evidence="6">Precorrin-6A synthase [deacetylating]</fullName>
        <ecNumber evidence="6">2.1.1.152</ecNumber>
    </recommendedName>
</protein>
<dbReference type="GO" id="GO:0032259">
    <property type="term" value="P:methylation"/>
    <property type="evidence" value="ECO:0007669"/>
    <property type="project" value="UniProtKB-KW"/>
</dbReference>
<evidence type="ECO:0000256" key="1">
    <source>
        <dbReference type="ARBA" id="ARBA00004953"/>
    </source>
</evidence>
<evidence type="ECO:0000259" key="7">
    <source>
        <dbReference type="Pfam" id="PF00590"/>
    </source>
</evidence>
<keyword evidence="2" id="KW-0169">Cobalamin biosynthesis</keyword>
<dbReference type="GO" id="GO:0009236">
    <property type="term" value="P:cobalamin biosynthetic process"/>
    <property type="evidence" value="ECO:0007669"/>
    <property type="project" value="UniProtKB-KW"/>
</dbReference>
<accession>A0A0B5DWU8</accession>
<organism evidence="8 9">
    <name type="scientific">Celeribacter indicus</name>
    <dbReference type="NCBI Taxonomy" id="1208324"/>
    <lineage>
        <taxon>Bacteria</taxon>
        <taxon>Pseudomonadati</taxon>
        <taxon>Pseudomonadota</taxon>
        <taxon>Alphaproteobacteria</taxon>
        <taxon>Rhodobacterales</taxon>
        <taxon>Roseobacteraceae</taxon>
        <taxon>Celeribacter</taxon>
    </lineage>
</organism>
<keyword evidence="3 6" id="KW-0489">Methyltransferase</keyword>
<dbReference type="KEGG" id="cid:P73_0481"/>
<dbReference type="OrthoDB" id="9787471at2"/>
<name>A0A0B5DWU8_9RHOB</name>
<proteinExistence type="predicted"/>
<keyword evidence="5 6" id="KW-0949">S-adenosyl-L-methionine</keyword>
<evidence type="ECO:0000256" key="2">
    <source>
        <dbReference type="ARBA" id="ARBA00022573"/>
    </source>
</evidence>
<dbReference type="Gene3D" id="3.40.1010.10">
    <property type="entry name" value="Cobalt-precorrin-4 Transmethylase, Domain 1"/>
    <property type="match status" value="1"/>
</dbReference>
<dbReference type="Pfam" id="PF00590">
    <property type="entry name" value="TP_methylase"/>
    <property type="match status" value="1"/>
</dbReference>
<dbReference type="InterPro" id="IPR000878">
    <property type="entry name" value="4pyrrol_Mease"/>
</dbReference>
<reference evidence="8 9" key="1">
    <citation type="journal article" date="2014" name="Int. J. Syst. Evol. Microbiol.">
        <title>Celeribacter indicus sp. nov., a polycyclic aromatic hydrocarbon-degrading bacterium from deep-sea sediment and reclassification of Huaishuia halophila as Celeribacter halophilus comb. nov.</title>
        <authorList>
            <person name="Lai Q."/>
            <person name="Cao J."/>
            <person name="Yuan J."/>
            <person name="Li F."/>
            <person name="Shao Z."/>
        </authorList>
    </citation>
    <scope>NUCLEOTIDE SEQUENCE [LARGE SCALE GENOMIC DNA]</scope>
    <source>
        <strain evidence="8">P73</strain>
    </source>
</reference>
<dbReference type="NCBIfam" id="TIGR02434">
    <property type="entry name" value="CobF"/>
    <property type="match status" value="1"/>
</dbReference>
<dbReference type="EC" id="2.1.1.152" evidence="6"/>
<dbReference type="PANTHER" id="PTHR43467:SF1">
    <property type="entry name" value="PRECORRIN-6A SYNTHASE [DEACETYLATING]"/>
    <property type="match status" value="1"/>
</dbReference>
<evidence type="ECO:0000256" key="4">
    <source>
        <dbReference type="ARBA" id="ARBA00022679"/>
    </source>
</evidence>
<dbReference type="AlphaFoldDB" id="A0A0B5DWU8"/>
<comment type="pathway">
    <text evidence="1">Cofactor biosynthesis; adenosylcobalamin biosynthesis.</text>
</comment>
<sequence length="251" mass="27381">MIELSLIGIGTGNPRHLTLQAIDTMNAADVIVIPRKGAGKDDLAGLRRAICETHLTGSTRLVEFDLPRRDATGPDYRAGVETWHDAIAATWEQTLRDALPSGGRAGFLVWGDPALYDSTMRIAGRLARRMEIRMEVIPGITAIAALTATHRIPLNRIGAPVLITTGRRLREEGWPAGTGSLVVMLDGDCSFRCLDPRGILIWWAAYAGMPQEIRLAGPLSDTAAQIVAARAEARARHGWIMDIYLLRRESA</sequence>
<dbReference type="Gene3D" id="3.30.950.10">
    <property type="entry name" value="Methyltransferase, Cobalt-precorrin-4 Transmethylase, Domain 2"/>
    <property type="match status" value="1"/>
</dbReference>
<evidence type="ECO:0000313" key="9">
    <source>
        <dbReference type="Proteomes" id="UP000031521"/>
    </source>
</evidence>
<evidence type="ECO:0000256" key="6">
    <source>
        <dbReference type="PIRNR" id="PIRNR036525"/>
    </source>
</evidence>
<dbReference type="PIRSF" id="PIRSF036525">
    <property type="entry name" value="CobF"/>
    <property type="match status" value="1"/>
</dbReference>
<dbReference type="CDD" id="cd11643">
    <property type="entry name" value="Precorrin-6A-synthase"/>
    <property type="match status" value="1"/>
</dbReference>
<comment type="catalytic activity">
    <reaction evidence="6">
        <text>precorrin-5 + S-adenosyl-L-methionine + H2O = precorrin-6A + acetate + S-adenosyl-L-homocysteine + 2 H(+)</text>
        <dbReference type="Rhea" id="RHEA:18261"/>
        <dbReference type="ChEBI" id="CHEBI:15377"/>
        <dbReference type="ChEBI" id="CHEBI:15378"/>
        <dbReference type="ChEBI" id="CHEBI:30089"/>
        <dbReference type="ChEBI" id="CHEBI:57856"/>
        <dbReference type="ChEBI" id="CHEBI:59789"/>
        <dbReference type="ChEBI" id="CHEBI:77871"/>
        <dbReference type="ChEBI" id="CHEBI:77872"/>
        <dbReference type="EC" id="2.1.1.152"/>
    </reaction>
</comment>